<evidence type="ECO:0000313" key="8">
    <source>
        <dbReference type="EMBL" id="GFR97979.1"/>
    </source>
</evidence>
<keyword evidence="7" id="KW-0812">Transmembrane</keyword>
<evidence type="ECO:0000256" key="2">
    <source>
        <dbReference type="ARBA" id="ARBA00022448"/>
    </source>
</evidence>
<organism evidence="8 9">
    <name type="scientific">Elysia marginata</name>
    <dbReference type="NCBI Taxonomy" id="1093978"/>
    <lineage>
        <taxon>Eukaryota</taxon>
        <taxon>Metazoa</taxon>
        <taxon>Spiralia</taxon>
        <taxon>Lophotrochozoa</taxon>
        <taxon>Mollusca</taxon>
        <taxon>Gastropoda</taxon>
        <taxon>Heterobranchia</taxon>
        <taxon>Euthyneura</taxon>
        <taxon>Panpulmonata</taxon>
        <taxon>Sacoglossa</taxon>
        <taxon>Placobranchoidea</taxon>
        <taxon>Plakobranchidae</taxon>
        <taxon>Elysia</taxon>
    </lineage>
</organism>
<feature type="non-terminal residue" evidence="8">
    <location>
        <position position="65"/>
    </location>
</feature>
<keyword evidence="7" id="KW-1133">Transmembrane helix</keyword>
<evidence type="ECO:0000313" key="9">
    <source>
        <dbReference type="Proteomes" id="UP000762676"/>
    </source>
</evidence>
<name>A0AAV4HJX4_9GAST</name>
<keyword evidence="6" id="KW-0739">Sodium transport</keyword>
<gene>
    <name evidence="8" type="ORF">ElyMa_002759000</name>
</gene>
<dbReference type="PANTHER" id="PTHR42985:SF40">
    <property type="entry name" value="LD47995P-RELATED"/>
    <property type="match status" value="1"/>
</dbReference>
<protein>
    <submittedName>
        <fullName evidence="8">Sodium-coupled monocarboxylate transporter 1</fullName>
    </submittedName>
</protein>
<keyword evidence="3" id="KW-1003">Cell membrane</keyword>
<dbReference type="PANTHER" id="PTHR42985">
    <property type="entry name" value="SODIUM-COUPLED MONOCARBOXYLATE TRANSPORTER"/>
    <property type="match status" value="1"/>
</dbReference>
<dbReference type="Proteomes" id="UP000762676">
    <property type="component" value="Unassembled WGS sequence"/>
</dbReference>
<dbReference type="EMBL" id="BMAT01005658">
    <property type="protein sequence ID" value="GFR97979.1"/>
    <property type="molecule type" value="Genomic_DNA"/>
</dbReference>
<feature type="transmembrane region" description="Helical" evidence="7">
    <location>
        <begin position="12"/>
        <end position="33"/>
    </location>
</feature>
<evidence type="ECO:0000256" key="1">
    <source>
        <dbReference type="ARBA" id="ARBA00004651"/>
    </source>
</evidence>
<evidence type="ECO:0000256" key="6">
    <source>
        <dbReference type="ARBA" id="ARBA00023201"/>
    </source>
</evidence>
<keyword evidence="4" id="KW-0915">Sodium</keyword>
<dbReference type="GO" id="GO:0006814">
    <property type="term" value="P:sodium ion transport"/>
    <property type="evidence" value="ECO:0007669"/>
    <property type="project" value="UniProtKB-KW"/>
</dbReference>
<proteinExistence type="predicted"/>
<keyword evidence="5" id="KW-0406">Ion transport</keyword>
<keyword evidence="9" id="KW-1185">Reference proteome</keyword>
<dbReference type="InterPro" id="IPR051163">
    <property type="entry name" value="Sodium:Solute_Symporter_SSF"/>
</dbReference>
<evidence type="ECO:0000256" key="4">
    <source>
        <dbReference type="ARBA" id="ARBA00023053"/>
    </source>
</evidence>
<reference evidence="8 9" key="1">
    <citation type="journal article" date="2021" name="Elife">
        <title>Chloroplast acquisition without the gene transfer in kleptoplastic sea slugs, Plakobranchus ocellatus.</title>
        <authorList>
            <person name="Maeda T."/>
            <person name="Takahashi S."/>
            <person name="Yoshida T."/>
            <person name="Shimamura S."/>
            <person name="Takaki Y."/>
            <person name="Nagai Y."/>
            <person name="Toyoda A."/>
            <person name="Suzuki Y."/>
            <person name="Arimoto A."/>
            <person name="Ishii H."/>
            <person name="Satoh N."/>
            <person name="Nishiyama T."/>
            <person name="Hasebe M."/>
            <person name="Maruyama T."/>
            <person name="Minagawa J."/>
            <person name="Obokata J."/>
            <person name="Shigenobu S."/>
        </authorList>
    </citation>
    <scope>NUCLEOTIDE SEQUENCE [LARGE SCALE GENOMIC DNA]</scope>
</reference>
<accession>A0AAV4HJX4</accession>
<evidence type="ECO:0000256" key="3">
    <source>
        <dbReference type="ARBA" id="ARBA00022475"/>
    </source>
</evidence>
<comment type="caution">
    <text evidence="8">The sequence shown here is derived from an EMBL/GenBank/DDBJ whole genome shotgun (WGS) entry which is preliminary data.</text>
</comment>
<keyword evidence="2" id="KW-0813">Transport</keyword>
<dbReference type="AlphaFoldDB" id="A0AAV4HJX4"/>
<sequence length="65" mass="7379">MTFKEDVSLVTWDYVVMAAILAFPVLVSVGYAFRDKNKLTRSEYLLGGQRMNLVPVAMSLFVTFQ</sequence>
<evidence type="ECO:0000256" key="5">
    <source>
        <dbReference type="ARBA" id="ARBA00023065"/>
    </source>
</evidence>
<comment type="subcellular location">
    <subcellularLocation>
        <location evidence="1">Cell membrane</location>
        <topology evidence="1">Multi-pass membrane protein</topology>
    </subcellularLocation>
</comment>
<evidence type="ECO:0000256" key="7">
    <source>
        <dbReference type="SAM" id="Phobius"/>
    </source>
</evidence>
<dbReference type="GO" id="GO:0005886">
    <property type="term" value="C:plasma membrane"/>
    <property type="evidence" value="ECO:0007669"/>
    <property type="project" value="UniProtKB-SubCell"/>
</dbReference>
<keyword evidence="7" id="KW-0472">Membrane</keyword>
<dbReference type="GO" id="GO:0015293">
    <property type="term" value="F:symporter activity"/>
    <property type="evidence" value="ECO:0007669"/>
    <property type="project" value="TreeGrafter"/>
</dbReference>